<comment type="caution">
    <text evidence="5">The sequence shown here is derived from an EMBL/GenBank/DDBJ whole genome shotgun (WGS) entry which is preliminary data.</text>
</comment>
<dbReference type="InterPro" id="IPR035068">
    <property type="entry name" value="TldD/PmbA_N"/>
</dbReference>
<dbReference type="SUPFAM" id="SSF111283">
    <property type="entry name" value="Putative modulator of DNA gyrase, PmbA/TldD"/>
    <property type="match status" value="1"/>
</dbReference>
<accession>A0A2W7IAR1</accession>
<dbReference type="GO" id="GO:0008237">
    <property type="term" value="F:metallopeptidase activity"/>
    <property type="evidence" value="ECO:0007669"/>
    <property type="project" value="InterPro"/>
</dbReference>
<dbReference type="InterPro" id="IPR045570">
    <property type="entry name" value="Metalloprtase-TldD/E_cen_dom"/>
</dbReference>
<evidence type="ECO:0000313" key="5">
    <source>
        <dbReference type="EMBL" id="PZW43188.1"/>
    </source>
</evidence>
<dbReference type="InterPro" id="IPR002510">
    <property type="entry name" value="Metalloprtase-TldD/E_N"/>
</dbReference>
<feature type="domain" description="Metalloprotease TldD/E C-terminal" evidence="3">
    <location>
        <begin position="227"/>
        <end position="441"/>
    </location>
</feature>
<evidence type="ECO:0000313" key="6">
    <source>
        <dbReference type="Proteomes" id="UP000249688"/>
    </source>
</evidence>
<dbReference type="Pfam" id="PF19290">
    <property type="entry name" value="PmbA_TldD_2nd"/>
    <property type="match status" value="1"/>
</dbReference>
<dbReference type="GO" id="GO:0005829">
    <property type="term" value="C:cytosol"/>
    <property type="evidence" value="ECO:0007669"/>
    <property type="project" value="TreeGrafter"/>
</dbReference>
<reference evidence="5 6" key="1">
    <citation type="submission" date="2018-06" db="EMBL/GenBank/DDBJ databases">
        <title>Genomic Encyclopedia of Archaeal and Bacterial Type Strains, Phase II (KMG-II): from individual species to whole genera.</title>
        <authorList>
            <person name="Goeker M."/>
        </authorList>
    </citation>
    <scope>NUCLEOTIDE SEQUENCE [LARGE SCALE GENOMIC DNA]</scope>
    <source>
        <strain evidence="5 6">DSM 24525</strain>
    </source>
</reference>
<feature type="domain" description="Metalloprotease TldD/E N-terminal" evidence="2">
    <location>
        <begin position="23"/>
        <end position="87"/>
    </location>
</feature>
<dbReference type="GO" id="GO:0006508">
    <property type="term" value="P:proteolysis"/>
    <property type="evidence" value="ECO:0007669"/>
    <property type="project" value="InterPro"/>
</dbReference>
<dbReference type="PANTHER" id="PTHR43421:SF1">
    <property type="entry name" value="METALLOPROTEASE PMBA"/>
    <property type="match status" value="1"/>
</dbReference>
<evidence type="ECO:0000259" key="2">
    <source>
        <dbReference type="Pfam" id="PF01523"/>
    </source>
</evidence>
<keyword evidence="6" id="KW-1185">Reference proteome</keyword>
<dbReference type="EMBL" id="QKYU01000016">
    <property type="protein sequence ID" value="PZW43188.1"/>
    <property type="molecule type" value="Genomic_DNA"/>
</dbReference>
<dbReference type="AlphaFoldDB" id="A0A2W7IAR1"/>
<feature type="domain" description="Metalloprotease TldD/E central" evidence="4">
    <location>
        <begin position="115"/>
        <end position="218"/>
    </location>
</feature>
<proteinExistence type="inferred from homology"/>
<comment type="similarity">
    <text evidence="1">Belongs to the peptidase U62 family.</text>
</comment>
<name>A0A2W7IAR1_9PROT</name>
<dbReference type="Pfam" id="PF01523">
    <property type="entry name" value="PmbA_TldD_1st"/>
    <property type="match status" value="1"/>
</dbReference>
<dbReference type="OrthoDB" id="9803618at2"/>
<dbReference type="InterPro" id="IPR045569">
    <property type="entry name" value="Metalloprtase-TldD/E_C"/>
</dbReference>
<dbReference type="RefSeq" id="WP_111399054.1">
    <property type="nucleotide sequence ID" value="NZ_QKYU01000016.1"/>
</dbReference>
<dbReference type="InterPro" id="IPR047657">
    <property type="entry name" value="PmbA"/>
</dbReference>
<protein>
    <submittedName>
        <fullName evidence="5">PmbA protein</fullName>
    </submittedName>
</protein>
<dbReference type="Pfam" id="PF19289">
    <property type="entry name" value="PmbA_TldD_3rd"/>
    <property type="match status" value="1"/>
</dbReference>
<sequence>MSAHLDTLDHLLRAARAAGADAADALFVNGASLSVQRRLGKVEQVERAEGQDIGLRVFVGRRSAIVSTTDPTPSGFAALAERAVAMAGAVPEDPHGGLPERATGTIPALDLADAEEPEVAALLARAAAAEDTALGVKGVTNSEGADASWSRTRIALAATNGFSGEYTRASHSISVTALAGTGTGMERDYDYASATHLADLEDAATLGRLAAEQAVARLNPQRPATASLPVVFSPRVAGSLLGHLASAINGASVARGTSFLRDSMGQRVLAAGLTVRDDATRARGLRSRPFDGEGVPARAQSLVEDGVLTSWVLDARSARQLGLTTTGHAARGVSSPPSPSTTNLWLEPGAMTPEALMADITLGIYVTELIGMGVNGVTGDYSRGAAGFMIRNGEIAEAVSGFTIAGNLKDMFTRMAPANDLRFRRGTDSPTVRIDGMMIAGG</sequence>
<dbReference type="PANTHER" id="PTHR43421">
    <property type="entry name" value="METALLOPROTEASE PMBA"/>
    <property type="match status" value="1"/>
</dbReference>
<gene>
    <name evidence="5" type="ORF">C8P66_116109</name>
</gene>
<organism evidence="5 6">
    <name type="scientific">Humitalea rosea</name>
    <dbReference type="NCBI Taxonomy" id="990373"/>
    <lineage>
        <taxon>Bacteria</taxon>
        <taxon>Pseudomonadati</taxon>
        <taxon>Pseudomonadota</taxon>
        <taxon>Alphaproteobacteria</taxon>
        <taxon>Acetobacterales</taxon>
        <taxon>Roseomonadaceae</taxon>
        <taxon>Humitalea</taxon>
    </lineage>
</organism>
<evidence type="ECO:0000259" key="3">
    <source>
        <dbReference type="Pfam" id="PF19289"/>
    </source>
</evidence>
<evidence type="ECO:0000259" key="4">
    <source>
        <dbReference type="Pfam" id="PF19290"/>
    </source>
</evidence>
<dbReference type="InterPro" id="IPR036059">
    <property type="entry name" value="TldD/PmbA_sf"/>
</dbReference>
<dbReference type="Gene3D" id="3.30.2290.10">
    <property type="entry name" value="PmbA/TldD superfamily"/>
    <property type="match status" value="1"/>
</dbReference>
<evidence type="ECO:0000256" key="1">
    <source>
        <dbReference type="ARBA" id="ARBA00005836"/>
    </source>
</evidence>
<dbReference type="Proteomes" id="UP000249688">
    <property type="component" value="Unassembled WGS sequence"/>
</dbReference>